<keyword evidence="2" id="KW-1185">Reference proteome</keyword>
<reference evidence="1" key="1">
    <citation type="journal article" date="2020" name="Fungal Divers.">
        <title>Resolving the Mortierellaceae phylogeny through synthesis of multi-gene phylogenetics and phylogenomics.</title>
        <authorList>
            <person name="Vandepol N."/>
            <person name="Liber J."/>
            <person name="Desiro A."/>
            <person name="Na H."/>
            <person name="Kennedy M."/>
            <person name="Barry K."/>
            <person name="Grigoriev I.V."/>
            <person name="Miller A.N."/>
            <person name="O'Donnell K."/>
            <person name="Stajich J.E."/>
            <person name="Bonito G."/>
        </authorList>
    </citation>
    <scope>NUCLEOTIDE SEQUENCE</scope>
    <source>
        <strain evidence="1">KOD1015</strain>
    </source>
</reference>
<name>A0A9P6FVU7_9FUNG</name>
<sequence length="265" mass="29830">MFNASALTPEVRSSCQDWVCAVRLRCYECCRLQEIYTSTLLRQPKFRDQVAATIDNPVKAEGMFRVMFWAGEEFQRLWVVVSDQRGEEIKKKKKQGKILQGAPVRVFDQFFSMNKTDDEGSLTIKLEGDVVMQRENLSLPKKGFFSSPTPPSNVARDLQAPFPTGRSMFATFQVPNAIERTKFLLGVAEAFRIYGTPGPPLFNSPMDSSAMNFGCIASSLLQQELLIGLDAVLHLPQKDESLADVKFSFGEVLRKRLIAENPGKY</sequence>
<protein>
    <submittedName>
        <fullName evidence="1">Uncharacterized protein</fullName>
    </submittedName>
</protein>
<dbReference type="EMBL" id="JAABOA010000924">
    <property type="protein sequence ID" value="KAF9582795.1"/>
    <property type="molecule type" value="Genomic_DNA"/>
</dbReference>
<proteinExistence type="predicted"/>
<organism evidence="1 2">
    <name type="scientific">Lunasporangiospora selenospora</name>
    <dbReference type="NCBI Taxonomy" id="979761"/>
    <lineage>
        <taxon>Eukaryota</taxon>
        <taxon>Fungi</taxon>
        <taxon>Fungi incertae sedis</taxon>
        <taxon>Mucoromycota</taxon>
        <taxon>Mortierellomycotina</taxon>
        <taxon>Mortierellomycetes</taxon>
        <taxon>Mortierellales</taxon>
        <taxon>Mortierellaceae</taxon>
        <taxon>Lunasporangiospora</taxon>
    </lineage>
</organism>
<accession>A0A9P6FVU7</accession>
<dbReference type="OrthoDB" id="5563754at2759"/>
<dbReference type="Proteomes" id="UP000780801">
    <property type="component" value="Unassembled WGS sequence"/>
</dbReference>
<dbReference type="AlphaFoldDB" id="A0A9P6FVU7"/>
<comment type="caution">
    <text evidence="1">The sequence shown here is derived from an EMBL/GenBank/DDBJ whole genome shotgun (WGS) entry which is preliminary data.</text>
</comment>
<gene>
    <name evidence="1" type="ORF">BGW38_010754</name>
</gene>
<evidence type="ECO:0000313" key="1">
    <source>
        <dbReference type="EMBL" id="KAF9582795.1"/>
    </source>
</evidence>
<evidence type="ECO:0000313" key="2">
    <source>
        <dbReference type="Proteomes" id="UP000780801"/>
    </source>
</evidence>